<name>A0A0L6CKV4_9MICO</name>
<protein>
    <submittedName>
        <fullName evidence="2">Uncharacterized protein</fullName>
    </submittedName>
</protein>
<sequence length="68" mass="6869">MQIETPTGHRYSSQPPPALGPGVIPCAPTPVPLGAYDPDLPPLAPAGGDARDPGSLIAFVRNALARAA</sequence>
<evidence type="ECO:0000313" key="3">
    <source>
        <dbReference type="Proteomes" id="UP000037397"/>
    </source>
</evidence>
<dbReference type="EMBL" id="LAIR01000002">
    <property type="protein sequence ID" value="KNX38387.1"/>
    <property type="molecule type" value="Genomic_DNA"/>
</dbReference>
<comment type="caution">
    <text evidence="2">The sequence shown here is derived from an EMBL/GenBank/DDBJ whole genome shotgun (WGS) entry which is preliminary data.</text>
</comment>
<keyword evidence="3" id="KW-1185">Reference proteome</keyword>
<proteinExistence type="predicted"/>
<dbReference type="RefSeq" id="WP_050670840.1">
    <property type="nucleotide sequence ID" value="NZ_LAIR01000002.1"/>
</dbReference>
<evidence type="ECO:0000256" key="1">
    <source>
        <dbReference type="SAM" id="MobiDB-lite"/>
    </source>
</evidence>
<evidence type="ECO:0000313" key="2">
    <source>
        <dbReference type="EMBL" id="KNX38387.1"/>
    </source>
</evidence>
<dbReference type="Proteomes" id="UP000037397">
    <property type="component" value="Unassembled WGS sequence"/>
</dbReference>
<accession>A0A0L6CKV4</accession>
<reference evidence="3" key="1">
    <citation type="submission" date="2015-03" db="EMBL/GenBank/DDBJ databases">
        <title>Luteipulveratus halotolerans sp. nov., a novel actinobacterium (Dermacoccaceae) from Sarawak, Malaysia.</title>
        <authorList>
            <person name="Juboi H."/>
            <person name="Basik A."/>
            <person name="Shamsul S.S."/>
            <person name="Arnold P."/>
            <person name="Schmitt E.K."/>
            <person name="Sanglier J.-J."/>
            <person name="Yeo T."/>
        </authorList>
    </citation>
    <scope>NUCLEOTIDE SEQUENCE [LARGE SCALE GENOMIC DNA]</scope>
    <source>
        <strain evidence="3">C296001</strain>
    </source>
</reference>
<dbReference type="AlphaFoldDB" id="A0A0L6CKV4"/>
<gene>
    <name evidence="2" type="ORF">VV01_16535</name>
</gene>
<feature type="region of interest" description="Disordered" evidence="1">
    <location>
        <begin position="1"/>
        <end position="23"/>
    </location>
</feature>
<organism evidence="2 3">
    <name type="scientific">Luteipulveratus halotolerans</name>
    <dbReference type="NCBI Taxonomy" id="1631356"/>
    <lineage>
        <taxon>Bacteria</taxon>
        <taxon>Bacillati</taxon>
        <taxon>Actinomycetota</taxon>
        <taxon>Actinomycetes</taxon>
        <taxon>Micrococcales</taxon>
        <taxon>Dermacoccaceae</taxon>
        <taxon>Luteipulveratus</taxon>
    </lineage>
</organism>